<feature type="region of interest" description="Disordered" evidence="1">
    <location>
        <begin position="1"/>
        <end position="55"/>
    </location>
</feature>
<protein>
    <submittedName>
        <fullName evidence="2">Uncharacterized protein</fullName>
    </submittedName>
</protein>
<dbReference type="RefSeq" id="XP_056492122.1">
    <property type="nucleotide sequence ID" value="XM_056626327.1"/>
</dbReference>
<sequence length="281" mass="30132">MAPPTGTNRSHAIQIDETDSEPDSEDGGIGIPLEEEDSMQLDSPAEEEEDDSDQGSFLQLAGGEIDFIDYGAEGMGDGRDFLTTAPHPDSRPVQMNPGLPAAIASDIARHRARTRTREEEHAALCVLDDWELTMTHALNSRRTIPQTRRRFQAKMLAPTNPRLEEDLYGARFTVPEMQTELVPAVTAPGRRGVKQVTTGLGSGTAFLVPGAWKEVVSHEEDSWWPEGRARQVVGGSGGSGRKRKSLVAAGSRSVSRSASGSGASSRVVSRGGSRAASRGLD</sequence>
<dbReference type="AlphaFoldDB" id="A0A9W9W7F9"/>
<keyword evidence="3" id="KW-1185">Reference proteome</keyword>
<feature type="compositionally biased region" description="Polar residues" evidence="1">
    <location>
        <begin position="1"/>
        <end position="11"/>
    </location>
</feature>
<reference evidence="2" key="2">
    <citation type="journal article" date="2023" name="IMA Fungus">
        <title>Comparative genomic study of the Penicillium genus elucidates a diverse pangenome and 15 lateral gene transfer events.</title>
        <authorList>
            <person name="Petersen C."/>
            <person name="Sorensen T."/>
            <person name="Nielsen M.R."/>
            <person name="Sondergaard T.E."/>
            <person name="Sorensen J.L."/>
            <person name="Fitzpatrick D.A."/>
            <person name="Frisvad J.C."/>
            <person name="Nielsen K.L."/>
        </authorList>
    </citation>
    <scope>NUCLEOTIDE SEQUENCE</scope>
    <source>
        <strain evidence="2">IBT 29677</strain>
    </source>
</reference>
<feature type="compositionally biased region" description="Acidic residues" evidence="1">
    <location>
        <begin position="33"/>
        <end position="53"/>
    </location>
</feature>
<dbReference type="EMBL" id="JAPZBU010000004">
    <property type="protein sequence ID" value="KAJ5407807.1"/>
    <property type="molecule type" value="Genomic_DNA"/>
</dbReference>
<organism evidence="2 3">
    <name type="scientific">Penicillium cosmopolitanum</name>
    <dbReference type="NCBI Taxonomy" id="1131564"/>
    <lineage>
        <taxon>Eukaryota</taxon>
        <taxon>Fungi</taxon>
        <taxon>Dikarya</taxon>
        <taxon>Ascomycota</taxon>
        <taxon>Pezizomycotina</taxon>
        <taxon>Eurotiomycetes</taxon>
        <taxon>Eurotiomycetidae</taxon>
        <taxon>Eurotiales</taxon>
        <taxon>Aspergillaceae</taxon>
        <taxon>Penicillium</taxon>
    </lineage>
</organism>
<dbReference type="GeneID" id="81365307"/>
<feature type="region of interest" description="Disordered" evidence="1">
    <location>
        <begin position="227"/>
        <end position="281"/>
    </location>
</feature>
<evidence type="ECO:0000256" key="1">
    <source>
        <dbReference type="SAM" id="MobiDB-lite"/>
    </source>
</evidence>
<evidence type="ECO:0000313" key="3">
    <source>
        <dbReference type="Proteomes" id="UP001147747"/>
    </source>
</evidence>
<name>A0A9W9W7F9_9EURO</name>
<gene>
    <name evidence="2" type="ORF">N7509_001690</name>
</gene>
<feature type="compositionally biased region" description="Acidic residues" evidence="1">
    <location>
        <begin position="16"/>
        <end position="26"/>
    </location>
</feature>
<proteinExistence type="predicted"/>
<accession>A0A9W9W7F9</accession>
<dbReference type="Proteomes" id="UP001147747">
    <property type="component" value="Unassembled WGS sequence"/>
</dbReference>
<evidence type="ECO:0000313" key="2">
    <source>
        <dbReference type="EMBL" id="KAJ5407807.1"/>
    </source>
</evidence>
<feature type="compositionally biased region" description="Low complexity" evidence="1">
    <location>
        <begin position="247"/>
        <end position="281"/>
    </location>
</feature>
<comment type="caution">
    <text evidence="2">The sequence shown here is derived from an EMBL/GenBank/DDBJ whole genome shotgun (WGS) entry which is preliminary data.</text>
</comment>
<dbReference type="OrthoDB" id="4171340at2759"/>
<reference evidence="2" key="1">
    <citation type="submission" date="2022-12" db="EMBL/GenBank/DDBJ databases">
        <authorList>
            <person name="Petersen C."/>
        </authorList>
    </citation>
    <scope>NUCLEOTIDE SEQUENCE</scope>
    <source>
        <strain evidence="2">IBT 29677</strain>
    </source>
</reference>